<dbReference type="RefSeq" id="WP_377945463.1">
    <property type="nucleotide sequence ID" value="NZ_JBHUCX010000092.1"/>
</dbReference>
<dbReference type="InterPro" id="IPR034904">
    <property type="entry name" value="FSCA_dom_sf"/>
</dbReference>
<accession>A0ABW4JMR6</accession>
<dbReference type="Proteomes" id="UP001597079">
    <property type="component" value="Unassembled WGS sequence"/>
</dbReference>
<evidence type="ECO:0000313" key="3">
    <source>
        <dbReference type="Proteomes" id="UP001597079"/>
    </source>
</evidence>
<dbReference type="SUPFAM" id="SSF117916">
    <property type="entry name" value="Fe-S cluster assembly (FSCA) domain-like"/>
    <property type="match status" value="1"/>
</dbReference>
<dbReference type="PANTHER" id="PTHR42831:SF1">
    <property type="entry name" value="FE-S PROTEIN MATURATION AUXILIARY FACTOR YITW"/>
    <property type="match status" value="1"/>
</dbReference>
<gene>
    <name evidence="2" type="ORF">ACFSB2_22335</name>
</gene>
<dbReference type="InterPro" id="IPR002744">
    <property type="entry name" value="MIP18-like"/>
</dbReference>
<name>A0ABW4JMR6_9BACL</name>
<comment type="caution">
    <text evidence="2">The sequence shown here is derived from an EMBL/GenBank/DDBJ whole genome shotgun (WGS) entry which is preliminary data.</text>
</comment>
<keyword evidence="3" id="KW-1185">Reference proteome</keyword>
<reference evidence="3" key="1">
    <citation type="journal article" date="2019" name="Int. J. Syst. Evol. Microbiol.">
        <title>The Global Catalogue of Microorganisms (GCM) 10K type strain sequencing project: providing services to taxonomists for standard genome sequencing and annotation.</title>
        <authorList>
            <consortium name="The Broad Institute Genomics Platform"/>
            <consortium name="The Broad Institute Genome Sequencing Center for Infectious Disease"/>
            <person name="Wu L."/>
            <person name="Ma J."/>
        </authorList>
    </citation>
    <scope>NUCLEOTIDE SEQUENCE [LARGE SCALE GENOMIC DNA]</scope>
    <source>
        <strain evidence="3">CGMCC 1.12286</strain>
    </source>
</reference>
<dbReference type="Pfam" id="PF01883">
    <property type="entry name" value="FeS_assembly_P"/>
    <property type="match status" value="1"/>
</dbReference>
<dbReference type="InterPro" id="IPR052339">
    <property type="entry name" value="Fe-S_Maturation_MIP18"/>
</dbReference>
<dbReference type="PANTHER" id="PTHR42831">
    <property type="entry name" value="FE-S PROTEIN MATURATION AUXILIARY FACTOR YITW"/>
    <property type="match status" value="1"/>
</dbReference>
<evidence type="ECO:0000259" key="1">
    <source>
        <dbReference type="Pfam" id="PF01883"/>
    </source>
</evidence>
<evidence type="ECO:0000313" key="2">
    <source>
        <dbReference type="EMBL" id="MFD1677404.1"/>
    </source>
</evidence>
<sequence length="100" mass="11125">MISTDEVRENLKKVIDPEIGINVVDLGLIYDINEPKDGQLNIVMTLTTPGCPLQEGFLDAIEAAGAHAKNVEYVNVDLVWDPPWNPDMMEPTVRKELGIH</sequence>
<dbReference type="Gene3D" id="3.30.300.130">
    <property type="entry name" value="Fe-S cluster assembly (FSCA)"/>
    <property type="match status" value="1"/>
</dbReference>
<feature type="domain" description="MIP18 family-like" evidence="1">
    <location>
        <begin position="5"/>
        <end position="70"/>
    </location>
</feature>
<protein>
    <submittedName>
        <fullName evidence="2">Metal-sulfur cluster assembly factor</fullName>
    </submittedName>
</protein>
<organism evidence="2 3">
    <name type="scientific">Alicyclobacillus fodiniaquatilis</name>
    <dbReference type="NCBI Taxonomy" id="1661150"/>
    <lineage>
        <taxon>Bacteria</taxon>
        <taxon>Bacillati</taxon>
        <taxon>Bacillota</taxon>
        <taxon>Bacilli</taxon>
        <taxon>Bacillales</taxon>
        <taxon>Alicyclobacillaceae</taxon>
        <taxon>Alicyclobacillus</taxon>
    </lineage>
</organism>
<proteinExistence type="predicted"/>
<dbReference type="EMBL" id="JBHUCX010000092">
    <property type="protein sequence ID" value="MFD1677404.1"/>
    <property type="molecule type" value="Genomic_DNA"/>
</dbReference>